<feature type="transmembrane region" description="Helical" evidence="1">
    <location>
        <begin position="5"/>
        <end position="21"/>
    </location>
</feature>
<reference evidence="3" key="1">
    <citation type="submission" date="2017-08" db="EMBL/GenBank/DDBJ databases">
        <authorList>
            <person name="Varghese N."/>
            <person name="Submissions S."/>
        </authorList>
    </citation>
    <scope>NUCLEOTIDE SEQUENCE [LARGE SCALE GENOMIC DNA]</scope>
    <source>
        <strain evidence="3">JC22</strain>
    </source>
</reference>
<evidence type="ECO:0000256" key="1">
    <source>
        <dbReference type="SAM" id="Phobius"/>
    </source>
</evidence>
<keyword evidence="1" id="KW-0472">Membrane</keyword>
<gene>
    <name evidence="2" type="ORF">SAMN05880501_11763</name>
</gene>
<sequence length="57" mass="6681">MGRYIIGIVMIIAGIVLLMITQDRDFKEVEESIVIAYSFLIFGIIYIVYKLIRKRNQ</sequence>
<dbReference type="EMBL" id="OBMQ01000017">
    <property type="protein sequence ID" value="SOC24598.1"/>
    <property type="molecule type" value="Genomic_DNA"/>
</dbReference>
<evidence type="ECO:0000313" key="2">
    <source>
        <dbReference type="EMBL" id="SOC24598.1"/>
    </source>
</evidence>
<name>A0A285TQK8_9BACL</name>
<dbReference type="AlphaFoldDB" id="A0A285TQK8"/>
<keyword evidence="1" id="KW-1133">Transmembrane helix</keyword>
<feature type="transmembrane region" description="Helical" evidence="1">
    <location>
        <begin position="33"/>
        <end position="52"/>
    </location>
</feature>
<dbReference type="Proteomes" id="UP000219636">
    <property type="component" value="Unassembled WGS sequence"/>
</dbReference>
<organism evidence="2 3">
    <name type="scientific">Ureibacillus xyleni</name>
    <dbReference type="NCBI Taxonomy" id="614648"/>
    <lineage>
        <taxon>Bacteria</taxon>
        <taxon>Bacillati</taxon>
        <taxon>Bacillota</taxon>
        <taxon>Bacilli</taxon>
        <taxon>Bacillales</taxon>
        <taxon>Caryophanaceae</taxon>
        <taxon>Ureibacillus</taxon>
    </lineage>
</organism>
<accession>A0A285TQK8</accession>
<proteinExistence type="predicted"/>
<dbReference type="RefSeq" id="WP_161946738.1">
    <property type="nucleotide sequence ID" value="NZ_OBMQ01000017.1"/>
</dbReference>
<evidence type="ECO:0000313" key="3">
    <source>
        <dbReference type="Proteomes" id="UP000219636"/>
    </source>
</evidence>
<keyword evidence="1" id="KW-0812">Transmembrane</keyword>
<protein>
    <submittedName>
        <fullName evidence="2">Uncharacterized protein</fullName>
    </submittedName>
</protein>
<keyword evidence="3" id="KW-1185">Reference proteome</keyword>